<dbReference type="Proteomes" id="UP000268162">
    <property type="component" value="Unassembled WGS sequence"/>
</dbReference>
<organism evidence="2 3">
    <name type="scientific">Dimargaris cristalligena</name>
    <dbReference type="NCBI Taxonomy" id="215637"/>
    <lineage>
        <taxon>Eukaryota</taxon>
        <taxon>Fungi</taxon>
        <taxon>Fungi incertae sedis</taxon>
        <taxon>Zoopagomycota</taxon>
        <taxon>Kickxellomycotina</taxon>
        <taxon>Dimargaritomycetes</taxon>
        <taxon>Dimargaritales</taxon>
        <taxon>Dimargaritaceae</taxon>
        <taxon>Dimargaris</taxon>
    </lineage>
</organism>
<name>A0A4P9ZW39_9FUNG</name>
<dbReference type="Pfam" id="PF01755">
    <property type="entry name" value="Glyco_transf_25"/>
    <property type="match status" value="1"/>
</dbReference>
<sequence length="201" mass="22181">MTVFSATDKLTLDRSKFPPGSEGMGDSYLACWDSHMRVYQEVVDNPAIETALILEDDVDFDFDIVAKVARARAAIGDRPWDIFYLGHCESGWGNPRNALDSFPGVFHSSSPACTHGYAVSKRGARKLVQELTPPNAPVDIMLDNLITRKVLESLAMHPPLITQVHLKGDQSDINPDGKFGYVGDNVDTSAEGRLKLLRQLH</sequence>
<proteinExistence type="predicted"/>
<evidence type="ECO:0000259" key="1">
    <source>
        <dbReference type="Pfam" id="PF01755"/>
    </source>
</evidence>
<evidence type="ECO:0000313" key="2">
    <source>
        <dbReference type="EMBL" id="RKP36880.1"/>
    </source>
</evidence>
<reference evidence="3" key="1">
    <citation type="journal article" date="2018" name="Nat. Microbiol.">
        <title>Leveraging single-cell genomics to expand the fungal tree of life.</title>
        <authorList>
            <person name="Ahrendt S.R."/>
            <person name="Quandt C.A."/>
            <person name="Ciobanu D."/>
            <person name="Clum A."/>
            <person name="Salamov A."/>
            <person name="Andreopoulos B."/>
            <person name="Cheng J.F."/>
            <person name="Woyke T."/>
            <person name="Pelin A."/>
            <person name="Henrissat B."/>
            <person name="Reynolds N.K."/>
            <person name="Benny G.L."/>
            <person name="Smith M.E."/>
            <person name="James T.Y."/>
            <person name="Grigoriev I.V."/>
        </authorList>
    </citation>
    <scope>NUCLEOTIDE SEQUENCE [LARGE SCALE GENOMIC DNA]</scope>
    <source>
        <strain evidence="3">RSA 468</strain>
    </source>
</reference>
<dbReference type="InterPro" id="IPR002654">
    <property type="entry name" value="Glyco_trans_25"/>
</dbReference>
<keyword evidence="3" id="KW-1185">Reference proteome</keyword>
<feature type="domain" description="Glycosyl transferase family 25" evidence="1">
    <location>
        <begin position="22"/>
        <end position="69"/>
    </location>
</feature>
<dbReference type="EMBL" id="ML002580">
    <property type="protein sequence ID" value="RKP36880.1"/>
    <property type="molecule type" value="Genomic_DNA"/>
</dbReference>
<dbReference type="STRING" id="215637.A0A4P9ZW39"/>
<protein>
    <recommendedName>
        <fullName evidence="1">Glycosyl transferase family 25 domain-containing protein</fullName>
    </recommendedName>
</protein>
<dbReference type="AlphaFoldDB" id="A0A4P9ZW39"/>
<gene>
    <name evidence="2" type="ORF">BJ085DRAFT_32286</name>
</gene>
<evidence type="ECO:0000313" key="3">
    <source>
        <dbReference type="Proteomes" id="UP000268162"/>
    </source>
</evidence>
<accession>A0A4P9ZW39</accession>